<evidence type="ECO:0000313" key="2">
    <source>
        <dbReference type="Proteomes" id="UP001056120"/>
    </source>
</evidence>
<accession>A0ACB8XXD2</accession>
<reference evidence="1 2" key="2">
    <citation type="journal article" date="2022" name="Mol. Ecol. Resour.">
        <title>The genomes of chicory, endive, great burdock and yacon provide insights into Asteraceae paleo-polyploidization history and plant inulin production.</title>
        <authorList>
            <person name="Fan W."/>
            <person name="Wang S."/>
            <person name="Wang H."/>
            <person name="Wang A."/>
            <person name="Jiang F."/>
            <person name="Liu H."/>
            <person name="Zhao H."/>
            <person name="Xu D."/>
            <person name="Zhang Y."/>
        </authorList>
    </citation>
    <scope>NUCLEOTIDE SEQUENCE [LARGE SCALE GENOMIC DNA]</scope>
    <source>
        <strain evidence="2">cv. Yunnan</strain>
        <tissue evidence="1">Leaves</tissue>
    </source>
</reference>
<dbReference type="Proteomes" id="UP001056120">
    <property type="component" value="Linkage Group LG29"/>
</dbReference>
<gene>
    <name evidence="1" type="ORF">L1987_85164</name>
</gene>
<proteinExistence type="predicted"/>
<dbReference type="EMBL" id="CM042046">
    <property type="protein sequence ID" value="KAI3675574.1"/>
    <property type="molecule type" value="Genomic_DNA"/>
</dbReference>
<protein>
    <submittedName>
        <fullName evidence="1">Uncharacterized protein</fullName>
    </submittedName>
</protein>
<organism evidence="1 2">
    <name type="scientific">Smallanthus sonchifolius</name>
    <dbReference type="NCBI Taxonomy" id="185202"/>
    <lineage>
        <taxon>Eukaryota</taxon>
        <taxon>Viridiplantae</taxon>
        <taxon>Streptophyta</taxon>
        <taxon>Embryophyta</taxon>
        <taxon>Tracheophyta</taxon>
        <taxon>Spermatophyta</taxon>
        <taxon>Magnoliopsida</taxon>
        <taxon>eudicotyledons</taxon>
        <taxon>Gunneridae</taxon>
        <taxon>Pentapetalae</taxon>
        <taxon>asterids</taxon>
        <taxon>campanulids</taxon>
        <taxon>Asterales</taxon>
        <taxon>Asteraceae</taxon>
        <taxon>Asteroideae</taxon>
        <taxon>Heliantheae alliance</taxon>
        <taxon>Millerieae</taxon>
        <taxon>Smallanthus</taxon>
    </lineage>
</organism>
<sequence length="150" mass="17130">MCLECSGKQRDFGVHISFVRSITMDSWSEIQLRKMESGGNEILNKFLSKYGIAWQSPEMTWRIFIGSITYRLPMNRAFTVVCYSIKKNASPSPTSFDLTVLLGFLLVRSSFETLIFGQVIQLQGDQRRNVSSFLTQAGIVKKDYIKIHGF</sequence>
<reference evidence="2" key="1">
    <citation type="journal article" date="2022" name="Mol. Ecol. Resour.">
        <title>The genomes of chicory, endive, great burdock and yacon provide insights into Asteraceae palaeo-polyploidization history and plant inulin production.</title>
        <authorList>
            <person name="Fan W."/>
            <person name="Wang S."/>
            <person name="Wang H."/>
            <person name="Wang A."/>
            <person name="Jiang F."/>
            <person name="Liu H."/>
            <person name="Zhao H."/>
            <person name="Xu D."/>
            <person name="Zhang Y."/>
        </authorList>
    </citation>
    <scope>NUCLEOTIDE SEQUENCE [LARGE SCALE GENOMIC DNA]</scope>
    <source>
        <strain evidence="2">cv. Yunnan</strain>
    </source>
</reference>
<name>A0ACB8XXD2_9ASTR</name>
<evidence type="ECO:0000313" key="1">
    <source>
        <dbReference type="EMBL" id="KAI3675574.1"/>
    </source>
</evidence>
<keyword evidence="2" id="KW-1185">Reference proteome</keyword>
<comment type="caution">
    <text evidence="1">The sequence shown here is derived from an EMBL/GenBank/DDBJ whole genome shotgun (WGS) entry which is preliminary data.</text>
</comment>